<keyword evidence="2" id="KW-0067">ATP-binding</keyword>
<feature type="domain" description="KAP NTPase" evidence="1">
    <location>
        <begin position="56"/>
        <end position="204"/>
    </location>
</feature>
<dbReference type="SUPFAM" id="SSF52540">
    <property type="entry name" value="P-loop containing nucleoside triphosphate hydrolases"/>
    <property type="match status" value="1"/>
</dbReference>
<dbReference type="Gene3D" id="3.40.50.300">
    <property type="entry name" value="P-loop containing nucleotide triphosphate hydrolases"/>
    <property type="match status" value="1"/>
</dbReference>
<dbReference type="GO" id="GO:0005524">
    <property type="term" value="F:ATP binding"/>
    <property type="evidence" value="ECO:0007669"/>
    <property type="project" value="UniProtKB-KW"/>
</dbReference>
<evidence type="ECO:0000313" key="2">
    <source>
        <dbReference type="EMBL" id="MEQ2386227.1"/>
    </source>
</evidence>
<dbReference type="Proteomes" id="UP001465119">
    <property type="component" value="Unassembled WGS sequence"/>
</dbReference>
<evidence type="ECO:0000259" key="1">
    <source>
        <dbReference type="Pfam" id="PF07693"/>
    </source>
</evidence>
<dbReference type="EMBL" id="JBBMEN010000014">
    <property type="protein sequence ID" value="MEQ2386227.1"/>
    <property type="molecule type" value="Genomic_DNA"/>
</dbReference>
<dbReference type="InterPro" id="IPR059206">
    <property type="entry name" value="Sll1717-like"/>
</dbReference>
<dbReference type="InterPro" id="IPR027417">
    <property type="entry name" value="P-loop_NTPase"/>
</dbReference>
<evidence type="ECO:0000313" key="3">
    <source>
        <dbReference type="Proteomes" id="UP001465119"/>
    </source>
</evidence>
<protein>
    <submittedName>
        <fullName evidence="2">ATP-binding protein</fullName>
    </submittedName>
</protein>
<reference evidence="2 3" key="1">
    <citation type="submission" date="2024-03" db="EMBL/GenBank/DDBJ databases">
        <title>Human intestinal bacterial collection.</title>
        <authorList>
            <person name="Pauvert C."/>
            <person name="Hitch T.C.A."/>
            <person name="Clavel T."/>
        </authorList>
    </citation>
    <scope>NUCLEOTIDE SEQUENCE [LARGE SCALE GENOMIC DNA]</scope>
    <source>
        <strain evidence="2 3">CLA-AA-H281</strain>
    </source>
</reference>
<dbReference type="RefSeq" id="WP_349186739.1">
    <property type="nucleotide sequence ID" value="NZ_JBBMEN010000014.1"/>
</dbReference>
<dbReference type="Pfam" id="PF07693">
    <property type="entry name" value="KAP_NTPase"/>
    <property type="match status" value="1"/>
</dbReference>
<gene>
    <name evidence="2" type="ORF">WMO20_09865</name>
</gene>
<dbReference type="InterPro" id="IPR011646">
    <property type="entry name" value="KAP_P-loop"/>
</dbReference>
<keyword evidence="3" id="KW-1185">Reference proteome</keyword>
<accession>A0ABV1C515</accession>
<sequence length="504" mass="58158">MSTISAHPVSPIEFNEDTIRAIFGHEAAEDETIERLKSYYLKTNIYNSMKSQIPLLILVGHKGVGKSALLKVLASEDGDEGRIPITVQPNDIFDLDVSEANFLKKIEIWKNGLATIIFNKLVQSLNDPITSRISNKTFAEWCSRFNNLLLATFGKKLTDLQTEAINLSSSTFTSMLKNTLFSEKPIVIYLDDLDRGWENTTADIKNLSAMLNAVRDLSRDMQNLKFRIALRSDVYYAVRTSDETTDKIDGSVIWQSWSNHEILVMLIKRIETYFGREINQDFLLSQKQRDISHYLNQVFEERFHGSGHWENAPMYQVLMSLIRKRPRDLVKLCTLAARKAYQNHHHLILTTDLESVFKNYSNDRLTDTSTEYKSELPMIQELLLKMKPSQKELLASPCLFTREQLIKKLSNILSMSHFTFKDGKEVTPQSLAAFLYKINFITARKSTGSEILRVYYDENQYIYNDFTDFGYSYEIHPAYRWALQPSSPAALFRQIELLESDDQP</sequence>
<dbReference type="NCBIfam" id="NF047389">
    <property type="entry name" value="ATPase_Sll1717"/>
    <property type="match status" value="1"/>
</dbReference>
<name>A0ABV1C515_9FIRM</name>
<comment type="caution">
    <text evidence="2">The sequence shown here is derived from an EMBL/GenBank/DDBJ whole genome shotgun (WGS) entry which is preliminary data.</text>
</comment>
<proteinExistence type="predicted"/>
<organism evidence="2 3">
    <name type="scientific">Faecalibacterium intestinale</name>
    <dbReference type="NCBI Taxonomy" id="3133155"/>
    <lineage>
        <taxon>Bacteria</taxon>
        <taxon>Bacillati</taxon>
        <taxon>Bacillota</taxon>
        <taxon>Clostridia</taxon>
        <taxon>Eubacteriales</taxon>
        <taxon>Oscillospiraceae</taxon>
        <taxon>Faecalibacterium</taxon>
    </lineage>
</organism>
<keyword evidence="2" id="KW-0547">Nucleotide-binding</keyword>